<evidence type="ECO:0000256" key="5">
    <source>
        <dbReference type="SAM" id="Phobius"/>
    </source>
</evidence>
<dbReference type="InterPro" id="IPR050482">
    <property type="entry name" value="Sensor_HK_TwoCompSys"/>
</dbReference>
<feature type="transmembrane region" description="Helical" evidence="5">
    <location>
        <begin position="119"/>
        <end position="148"/>
    </location>
</feature>
<evidence type="ECO:0000256" key="3">
    <source>
        <dbReference type="ARBA" id="ARBA00023012"/>
    </source>
</evidence>
<proteinExistence type="predicted"/>
<dbReference type="Pfam" id="PF07730">
    <property type="entry name" value="HisKA_3"/>
    <property type="match status" value="1"/>
</dbReference>
<reference evidence="7 8" key="1">
    <citation type="journal article" date="2021" name="J. Biosci. Bioeng.">
        <title>Identification and characterization of a chc gene cluster responsible for the aromatization pathway of cyclohexanecarboxylate degradation in Sinomonas cyclohexanicum ATCC 51369.</title>
        <authorList>
            <person name="Yamamoto T."/>
            <person name="Hasegawa Y."/>
            <person name="Lau P.C.K."/>
            <person name="Iwaki H."/>
        </authorList>
    </citation>
    <scope>NUCLEOTIDE SEQUENCE [LARGE SCALE GENOMIC DNA]</scope>
    <source>
        <strain evidence="7 8">ATCC 51369</strain>
    </source>
</reference>
<keyword evidence="2" id="KW-0418">Kinase</keyword>
<keyword evidence="5" id="KW-0472">Membrane</keyword>
<accession>A0ABM7PTW1</accession>
<feature type="transmembrane region" description="Helical" evidence="5">
    <location>
        <begin position="54"/>
        <end position="74"/>
    </location>
</feature>
<organism evidence="7 8">
    <name type="scientific">Sinomonas cyclohexanicum</name>
    <name type="common">Corynebacterium cyclohexanicum</name>
    <dbReference type="NCBI Taxonomy" id="322009"/>
    <lineage>
        <taxon>Bacteria</taxon>
        <taxon>Bacillati</taxon>
        <taxon>Actinomycetota</taxon>
        <taxon>Actinomycetes</taxon>
        <taxon>Micrococcales</taxon>
        <taxon>Micrococcaceae</taxon>
        <taxon>Sinomonas</taxon>
    </lineage>
</organism>
<keyword evidence="1" id="KW-0808">Transferase</keyword>
<feature type="transmembrane region" description="Helical" evidence="5">
    <location>
        <begin position="160"/>
        <end position="181"/>
    </location>
</feature>
<name>A0ABM7PTW1_SINCY</name>
<evidence type="ECO:0000259" key="6">
    <source>
        <dbReference type="Pfam" id="PF07730"/>
    </source>
</evidence>
<dbReference type="EMBL" id="AP024525">
    <property type="protein sequence ID" value="BCT75674.1"/>
    <property type="molecule type" value="Genomic_DNA"/>
</dbReference>
<feature type="transmembrane region" description="Helical" evidence="5">
    <location>
        <begin position="94"/>
        <end position="112"/>
    </location>
</feature>
<feature type="transmembrane region" description="Helical" evidence="5">
    <location>
        <begin position="25"/>
        <end position="42"/>
    </location>
</feature>
<evidence type="ECO:0000313" key="7">
    <source>
        <dbReference type="EMBL" id="BCT75674.1"/>
    </source>
</evidence>
<dbReference type="InterPro" id="IPR036890">
    <property type="entry name" value="HATPase_C_sf"/>
</dbReference>
<dbReference type="CDD" id="cd16917">
    <property type="entry name" value="HATPase_UhpB-NarQ-NarX-like"/>
    <property type="match status" value="1"/>
</dbReference>
<keyword evidence="8" id="KW-1185">Reference proteome</keyword>
<sequence length="410" mass="43180">MFSMTPHDDGRARADFGDEQRAARSFRLLGLVFASIWLVWLLQPLVAAMERIGTVRGAVGLVSVVAFAVVYVWQFSRRGSFMGPERPGTAAQAWGGYAAMAVLSMVCVTALGQTGSTPFVFLAIAGMWTMPLAWAMAVGAVLAGAYVLAWNIVPGWYQDVGTLVGMGMGIVAVGLSRIAVLRQRDLGQARRENARLMVEEERTRFARDLHDILGHSLTVITVKAELARRVVDTDPERAKAELDDLERLSRDALADVRRAVDGYREISLPGELARARAALAATGIEAEIPRATDAVPTPARELFAWAIREGITNVLRHSGATRCEILLGTTSVTIADDGGGRAPSSASASRSGEPGGAAGPGHGLVGLQERARALGATVETGPGPLDGFALTVRLGAGPAAGKTGKTGTTA</sequence>
<dbReference type="SUPFAM" id="SSF55874">
    <property type="entry name" value="ATPase domain of HSP90 chaperone/DNA topoisomerase II/histidine kinase"/>
    <property type="match status" value="1"/>
</dbReference>
<evidence type="ECO:0000256" key="1">
    <source>
        <dbReference type="ARBA" id="ARBA00022679"/>
    </source>
</evidence>
<feature type="region of interest" description="Disordered" evidence="4">
    <location>
        <begin position="334"/>
        <end position="364"/>
    </location>
</feature>
<dbReference type="Gene3D" id="1.20.5.1930">
    <property type="match status" value="1"/>
</dbReference>
<keyword evidence="5" id="KW-1133">Transmembrane helix</keyword>
<dbReference type="InterPro" id="IPR011712">
    <property type="entry name" value="Sig_transdc_His_kin_sub3_dim/P"/>
</dbReference>
<evidence type="ECO:0000256" key="2">
    <source>
        <dbReference type="ARBA" id="ARBA00022777"/>
    </source>
</evidence>
<feature type="compositionally biased region" description="Gly residues" evidence="4">
    <location>
        <begin position="353"/>
        <end position="364"/>
    </location>
</feature>
<dbReference type="Gene3D" id="3.30.565.10">
    <property type="entry name" value="Histidine kinase-like ATPase, C-terminal domain"/>
    <property type="match status" value="1"/>
</dbReference>
<evidence type="ECO:0000256" key="4">
    <source>
        <dbReference type="SAM" id="MobiDB-lite"/>
    </source>
</evidence>
<keyword evidence="5" id="KW-0812">Transmembrane</keyword>
<gene>
    <name evidence="7" type="ORF">SCMU_15160</name>
</gene>
<protein>
    <recommendedName>
        <fullName evidence="6">Signal transduction histidine kinase subgroup 3 dimerisation and phosphoacceptor domain-containing protein</fullName>
    </recommendedName>
</protein>
<evidence type="ECO:0000313" key="8">
    <source>
        <dbReference type="Proteomes" id="UP001319861"/>
    </source>
</evidence>
<dbReference type="Proteomes" id="UP001319861">
    <property type="component" value="Chromosome"/>
</dbReference>
<dbReference type="PANTHER" id="PTHR24421">
    <property type="entry name" value="NITRATE/NITRITE SENSOR PROTEIN NARX-RELATED"/>
    <property type="match status" value="1"/>
</dbReference>
<feature type="domain" description="Signal transduction histidine kinase subgroup 3 dimerisation and phosphoacceptor" evidence="6">
    <location>
        <begin position="201"/>
        <end position="265"/>
    </location>
</feature>
<keyword evidence="3" id="KW-0902">Two-component regulatory system</keyword>
<dbReference type="PANTHER" id="PTHR24421:SF63">
    <property type="entry name" value="SENSOR HISTIDINE KINASE DESK"/>
    <property type="match status" value="1"/>
</dbReference>
<feature type="compositionally biased region" description="Low complexity" evidence="4">
    <location>
        <begin position="342"/>
        <end position="352"/>
    </location>
</feature>